<feature type="domain" description="MTTase N-terminal" evidence="8">
    <location>
        <begin position="1"/>
        <end position="109"/>
    </location>
</feature>
<comment type="caution">
    <text evidence="10">The sequence shown here is derived from an EMBL/GenBank/DDBJ whole genome shotgun (WGS) entry which is preliminary data.</text>
</comment>
<evidence type="ECO:0000256" key="6">
    <source>
        <dbReference type="ARBA" id="ARBA00023004"/>
    </source>
</evidence>
<dbReference type="InterPro" id="IPR006638">
    <property type="entry name" value="Elp3/MiaA/NifB-like_rSAM"/>
</dbReference>
<dbReference type="Gene3D" id="3.40.50.12160">
    <property type="entry name" value="Methylthiotransferase, N-terminal domain"/>
    <property type="match status" value="1"/>
</dbReference>
<dbReference type="PANTHER" id="PTHR11918">
    <property type="entry name" value="RADICAL SAM PROTEINS"/>
    <property type="match status" value="1"/>
</dbReference>
<protein>
    <submittedName>
        <fullName evidence="10">Threonylcarbamoyladenosine tRNA methylthiotransferase MtaB</fullName>
    </submittedName>
</protein>
<comment type="cofactor">
    <cofactor evidence="1">
        <name>[4Fe-4S] cluster</name>
        <dbReference type="ChEBI" id="CHEBI:49883"/>
    </cofactor>
</comment>
<dbReference type="NCBIfam" id="TIGR00089">
    <property type="entry name" value="MiaB/RimO family radical SAM methylthiotransferase"/>
    <property type="match status" value="1"/>
</dbReference>
<dbReference type="Pfam" id="PF04055">
    <property type="entry name" value="Radical_SAM"/>
    <property type="match status" value="1"/>
</dbReference>
<feature type="domain" description="Radical SAM core" evidence="9">
    <location>
        <begin position="126"/>
        <end position="355"/>
    </location>
</feature>
<keyword evidence="3 10" id="KW-0808">Transferase</keyword>
<dbReference type="OrthoDB" id="9805215at2"/>
<dbReference type="PANTHER" id="PTHR11918:SF45">
    <property type="entry name" value="THREONYLCARBAMOYLADENOSINE TRNA METHYLTHIOTRANSFERASE"/>
    <property type="match status" value="1"/>
</dbReference>
<dbReference type="NCBIfam" id="TIGR01579">
    <property type="entry name" value="MiaB-like-C"/>
    <property type="match status" value="1"/>
</dbReference>
<dbReference type="InterPro" id="IPR038135">
    <property type="entry name" value="Methylthiotransferase_N_sf"/>
</dbReference>
<dbReference type="InterPro" id="IPR058240">
    <property type="entry name" value="rSAM_sf"/>
</dbReference>
<evidence type="ECO:0000256" key="7">
    <source>
        <dbReference type="ARBA" id="ARBA00023014"/>
    </source>
</evidence>
<dbReference type="GO" id="GO:0051539">
    <property type="term" value="F:4 iron, 4 sulfur cluster binding"/>
    <property type="evidence" value="ECO:0007669"/>
    <property type="project" value="UniProtKB-KW"/>
</dbReference>
<dbReference type="InterPro" id="IPR020612">
    <property type="entry name" value="Methylthiotransferase_CS"/>
</dbReference>
<dbReference type="GO" id="GO:0035598">
    <property type="term" value="F:tRNA (N(6)-L-threonylcarbamoyladenosine(37)-C(2))-methylthiotransferase activity"/>
    <property type="evidence" value="ECO:0007669"/>
    <property type="project" value="TreeGrafter"/>
</dbReference>
<keyword evidence="7" id="KW-0411">Iron-sulfur</keyword>
<sequence length="424" mass="46803">MKVYFYTIGCRLNQSEIERMAAQARLNGHEVVPEAAQADVVIINTCAVTLAASADSRKKIRQAARQSTARIVTTGCYATIAPKELLAIPGVSVNFNNFEKDEIIDSVLGGSPGGGVFIPRLALPGKQHRTRAFIKVQDGCDNLCTFCLTRLARGSSRSQTQADIYEDIRSAIEGDVKEIVLTGVNLGAWGRDLEGSPRLTSLIEGIIREFAPARLRLSSLEPWDISNDFLEILRLPGFCRHLHLPLQSGAERTLKRMGRRNTPADFCILVEKIRAVVPEVALTTDIMVGFPGETEADFQESLAFVESMQFAGGHVFSYSLRPGTAAEKLPDRVGAAEKKIRSQSMRTVFNLASAAYRNKFIGRTESVLWEKAVEAGTSWKMEGLTDTYLRVNTQSEQDLHNQFSDVVLRKVRGQEITGVIKPEK</sequence>
<evidence type="ECO:0000256" key="3">
    <source>
        <dbReference type="ARBA" id="ARBA00022679"/>
    </source>
</evidence>
<organism evidence="10 11">
    <name type="scientific">Pelolinea submarina</name>
    <dbReference type="NCBI Taxonomy" id="913107"/>
    <lineage>
        <taxon>Bacteria</taxon>
        <taxon>Bacillati</taxon>
        <taxon>Chloroflexota</taxon>
        <taxon>Anaerolineae</taxon>
        <taxon>Anaerolineales</taxon>
        <taxon>Anaerolineaceae</taxon>
        <taxon>Pelolinea</taxon>
    </lineage>
</organism>
<dbReference type="Pfam" id="PF00919">
    <property type="entry name" value="UPF0004"/>
    <property type="match status" value="1"/>
</dbReference>
<dbReference type="SFLD" id="SFLDG01082">
    <property type="entry name" value="B12-binding_domain_containing"/>
    <property type="match status" value="1"/>
</dbReference>
<evidence type="ECO:0000256" key="1">
    <source>
        <dbReference type="ARBA" id="ARBA00001966"/>
    </source>
</evidence>
<dbReference type="CDD" id="cd01335">
    <property type="entry name" value="Radical_SAM"/>
    <property type="match status" value="1"/>
</dbReference>
<dbReference type="PROSITE" id="PS01278">
    <property type="entry name" value="MTTASE_RADICAL"/>
    <property type="match status" value="1"/>
</dbReference>
<dbReference type="PROSITE" id="PS51918">
    <property type="entry name" value="RADICAL_SAM"/>
    <property type="match status" value="1"/>
</dbReference>
<evidence type="ECO:0000313" key="11">
    <source>
        <dbReference type="Proteomes" id="UP000256388"/>
    </source>
</evidence>
<dbReference type="InterPro" id="IPR006467">
    <property type="entry name" value="MiaB-like_bact"/>
</dbReference>
<reference evidence="10 11" key="1">
    <citation type="submission" date="2018-08" db="EMBL/GenBank/DDBJ databases">
        <title>Genomic Encyclopedia of Type Strains, Phase IV (KMG-IV): sequencing the most valuable type-strain genomes for metagenomic binning, comparative biology and taxonomic classification.</title>
        <authorList>
            <person name="Goeker M."/>
        </authorList>
    </citation>
    <scope>NUCLEOTIDE SEQUENCE [LARGE SCALE GENOMIC DNA]</scope>
    <source>
        <strain evidence="10 11">DSM 23923</strain>
    </source>
</reference>
<proteinExistence type="predicted"/>
<dbReference type="AlphaFoldDB" id="A0A347ZS94"/>
<dbReference type="Proteomes" id="UP000256388">
    <property type="component" value="Unassembled WGS sequence"/>
</dbReference>
<evidence type="ECO:0000259" key="8">
    <source>
        <dbReference type="PROSITE" id="PS51449"/>
    </source>
</evidence>
<dbReference type="RefSeq" id="WP_116224398.1">
    <property type="nucleotide sequence ID" value="NZ_AP018437.1"/>
</dbReference>
<dbReference type="SFLD" id="SFLDG01061">
    <property type="entry name" value="methylthiotransferase"/>
    <property type="match status" value="1"/>
</dbReference>
<evidence type="ECO:0000256" key="2">
    <source>
        <dbReference type="ARBA" id="ARBA00022485"/>
    </source>
</evidence>
<evidence type="ECO:0000259" key="9">
    <source>
        <dbReference type="PROSITE" id="PS51918"/>
    </source>
</evidence>
<dbReference type="SMART" id="SM00729">
    <property type="entry name" value="Elp3"/>
    <property type="match status" value="1"/>
</dbReference>
<dbReference type="SUPFAM" id="SSF102114">
    <property type="entry name" value="Radical SAM enzymes"/>
    <property type="match status" value="1"/>
</dbReference>
<dbReference type="InterPro" id="IPR013848">
    <property type="entry name" value="Methylthiotransferase_N"/>
</dbReference>
<gene>
    <name evidence="10" type="ORF">DFR64_1138</name>
</gene>
<dbReference type="InterPro" id="IPR005839">
    <property type="entry name" value="Methylthiotransferase"/>
</dbReference>
<keyword evidence="4" id="KW-0949">S-adenosyl-L-methionine</keyword>
<dbReference type="Gene3D" id="3.80.30.20">
    <property type="entry name" value="tm_1862 like domain"/>
    <property type="match status" value="1"/>
</dbReference>
<dbReference type="GO" id="GO:0046872">
    <property type="term" value="F:metal ion binding"/>
    <property type="evidence" value="ECO:0007669"/>
    <property type="project" value="UniProtKB-KW"/>
</dbReference>
<evidence type="ECO:0000313" key="10">
    <source>
        <dbReference type="EMBL" id="REG11260.1"/>
    </source>
</evidence>
<dbReference type="InterPro" id="IPR023404">
    <property type="entry name" value="rSAM_horseshoe"/>
</dbReference>
<dbReference type="EMBL" id="QUMS01000001">
    <property type="protein sequence ID" value="REG11260.1"/>
    <property type="molecule type" value="Genomic_DNA"/>
</dbReference>
<keyword evidence="6" id="KW-0408">Iron</keyword>
<keyword evidence="2" id="KW-0004">4Fe-4S</keyword>
<name>A0A347ZS94_9CHLR</name>
<accession>A0A347ZS94</accession>
<evidence type="ECO:0000256" key="5">
    <source>
        <dbReference type="ARBA" id="ARBA00022723"/>
    </source>
</evidence>
<dbReference type="SFLD" id="SFLDS00029">
    <property type="entry name" value="Radical_SAM"/>
    <property type="match status" value="1"/>
</dbReference>
<keyword evidence="11" id="KW-1185">Reference proteome</keyword>
<keyword evidence="5" id="KW-0479">Metal-binding</keyword>
<dbReference type="InterPro" id="IPR007197">
    <property type="entry name" value="rSAM"/>
</dbReference>
<evidence type="ECO:0000256" key="4">
    <source>
        <dbReference type="ARBA" id="ARBA00022691"/>
    </source>
</evidence>
<dbReference type="PROSITE" id="PS51449">
    <property type="entry name" value="MTTASE_N"/>
    <property type="match status" value="1"/>
</dbReference>